<proteinExistence type="predicted"/>
<dbReference type="Gene3D" id="3.40.50.1010">
    <property type="entry name" value="5'-nuclease"/>
    <property type="match status" value="1"/>
</dbReference>
<gene>
    <name evidence="2" type="ORF">ETSY2_14685</name>
</gene>
<sequence length="100" mass="11996">MEEIMRGWMASIRRTHDPRQQSRAYARLRQLFRFFSTWEVLNWDERTTDEFEALKRAKTRIGTMDLKIASICLAHNGTLLSRNRKDFDHVPGLRVEDWLT</sequence>
<dbReference type="Pfam" id="PF01850">
    <property type="entry name" value="PIN"/>
    <property type="match status" value="1"/>
</dbReference>
<evidence type="ECO:0000313" key="3">
    <source>
        <dbReference type="Proteomes" id="UP000019140"/>
    </source>
</evidence>
<accession>W4M9J7</accession>
<reference evidence="2 3" key="1">
    <citation type="journal article" date="2014" name="Nature">
        <title>An environmental bacterial taxon with a large and distinct metabolic repertoire.</title>
        <authorList>
            <person name="Wilson M.C."/>
            <person name="Mori T."/>
            <person name="Ruckert C."/>
            <person name="Uria A.R."/>
            <person name="Helf M.J."/>
            <person name="Takada K."/>
            <person name="Gernert C."/>
            <person name="Steffens U.A."/>
            <person name="Heycke N."/>
            <person name="Schmitt S."/>
            <person name="Rinke C."/>
            <person name="Helfrich E.J."/>
            <person name="Brachmann A.O."/>
            <person name="Gurgui C."/>
            <person name="Wakimoto T."/>
            <person name="Kracht M."/>
            <person name="Crusemann M."/>
            <person name="Hentschel U."/>
            <person name="Abe I."/>
            <person name="Matsunaga S."/>
            <person name="Kalinowski J."/>
            <person name="Takeyama H."/>
            <person name="Piel J."/>
        </authorList>
    </citation>
    <scope>NUCLEOTIDE SEQUENCE [LARGE SCALE GENOMIC DNA]</scope>
    <source>
        <strain evidence="3">TSY2</strain>
    </source>
</reference>
<evidence type="ECO:0000259" key="1">
    <source>
        <dbReference type="Pfam" id="PF01850"/>
    </source>
</evidence>
<dbReference type="InterPro" id="IPR029060">
    <property type="entry name" value="PIN-like_dom_sf"/>
</dbReference>
<dbReference type="Proteomes" id="UP000019140">
    <property type="component" value="Unassembled WGS sequence"/>
</dbReference>
<organism evidence="2 3">
    <name type="scientific">Candidatus Entotheonella gemina</name>
    <dbReference type="NCBI Taxonomy" id="1429439"/>
    <lineage>
        <taxon>Bacteria</taxon>
        <taxon>Pseudomonadati</taxon>
        <taxon>Nitrospinota/Tectimicrobiota group</taxon>
        <taxon>Candidatus Tectimicrobiota</taxon>
        <taxon>Candidatus Entotheonellia</taxon>
        <taxon>Candidatus Entotheonellales</taxon>
        <taxon>Candidatus Entotheonellaceae</taxon>
        <taxon>Candidatus Entotheonella</taxon>
    </lineage>
</organism>
<dbReference type="InterPro" id="IPR002716">
    <property type="entry name" value="PIN_dom"/>
</dbReference>
<evidence type="ECO:0000313" key="2">
    <source>
        <dbReference type="EMBL" id="ETX06840.1"/>
    </source>
</evidence>
<dbReference type="HOGENOM" id="CLU_118482_2_1_7"/>
<name>W4M9J7_9BACT</name>
<dbReference type="CDD" id="cd09881">
    <property type="entry name" value="PIN_VapC4-5_FitB-like"/>
    <property type="match status" value="1"/>
</dbReference>
<dbReference type="SUPFAM" id="SSF88723">
    <property type="entry name" value="PIN domain-like"/>
    <property type="match status" value="1"/>
</dbReference>
<comment type="caution">
    <text evidence="2">The sequence shown here is derived from an EMBL/GenBank/DDBJ whole genome shotgun (WGS) entry which is preliminary data.</text>
</comment>
<dbReference type="EMBL" id="AZHX01000586">
    <property type="protein sequence ID" value="ETX06840.1"/>
    <property type="molecule type" value="Genomic_DNA"/>
</dbReference>
<keyword evidence="3" id="KW-1185">Reference proteome</keyword>
<protein>
    <recommendedName>
        <fullName evidence="1">PIN domain-containing protein</fullName>
    </recommendedName>
</protein>
<feature type="domain" description="PIN" evidence="1">
    <location>
        <begin position="21"/>
        <end position="92"/>
    </location>
</feature>
<dbReference type="AlphaFoldDB" id="W4M9J7"/>